<feature type="non-terminal residue" evidence="2">
    <location>
        <position position="113"/>
    </location>
</feature>
<reference evidence="3" key="1">
    <citation type="submission" date="2017-09" db="EMBL/GenBank/DDBJ databases">
        <title>Depth-based differentiation of microbial function through sediment-hosted aquifers and enrichment of novel symbionts in the deep terrestrial subsurface.</title>
        <authorList>
            <person name="Probst A.J."/>
            <person name="Ladd B."/>
            <person name="Jarett J.K."/>
            <person name="Geller-Mcgrath D.E."/>
            <person name="Sieber C.M.K."/>
            <person name="Emerson J.B."/>
            <person name="Anantharaman K."/>
            <person name="Thomas B.C."/>
            <person name="Malmstrom R."/>
            <person name="Stieglmeier M."/>
            <person name="Klingl A."/>
            <person name="Woyke T."/>
            <person name="Ryan C.M."/>
            <person name="Banfield J.F."/>
        </authorList>
    </citation>
    <scope>NUCLEOTIDE SEQUENCE [LARGE SCALE GENOMIC DNA]</scope>
</reference>
<dbReference type="AlphaFoldDB" id="A0A2H0V786"/>
<dbReference type="Pfam" id="PF17827">
    <property type="entry name" value="PrmC_N"/>
    <property type="match status" value="1"/>
</dbReference>
<dbReference type="InterPro" id="IPR050320">
    <property type="entry name" value="N5-glutamine_MTase"/>
</dbReference>
<gene>
    <name evidence="2" type="ORF">COT95_01545</name>
</gene>
<evidence type="ECO:0000313" key="2">
    <source>
        <dbReference type="EMBL" id="PIR94921.1"/>
    </source>
</evidence>
<organism evidence="2 3">
    <name type="scientific">Candidatus Falkowbacteria bacterium CG10_big_fil_rev_8_21_14_0_10_37_6</name>
    <dbReference type="NCBI Taxonomy" id="1974563"/>
    <lineage>
        <taxon>Bacteria</taxon>
        <taxon>Candidatus Falkowiibacteriota</taxon>
    </lineage>
</organism>
<name>A0A2H0V786_9BACT</name>
<dbReference type="PANTHER" id="PTHR18895">
    <property type="entry name" value="HEMK METHYLTRANSFERASE"/>
    <property type="match status" value="1"/>
</dbReference>
<dbReference type="SUPFAM" id="SSF53335">
    <property type="entry name" value="S-adenosyl-L-methionine-dependent methyltransferases"/>
    <property type="match status" value="1"/>
</dbReference>
<protein>
    <recommendedName>
        <fullName evidence="1">Release factor glutamine methyltransferase N-terminal domain-containing protein</fullName>
    </recommendedName>
</protein>
<dbReference type="PANTHER" id="PTHR18895:SF74">
    <property type="entry name" value="MTRF1L RELEASE FACTOR GLUTAMINE METHYLTRANSFERASE"/>
    <property type="match status" value="1"/>
</dbReference>
<sequence length="113" mass="13235">MKNTTGQILSMAYEKLRAKKINSALLDAELLLSFVLKKPRAHILAHLEIKPTEKQIEKFNALIKQRVKNMPVAYLTKEKYFYGRKFFVDERVLVPRPETEIIIDELKANNYDL</sequence>
<dbReference type="Proteomes" id="UP000228614">
    <property type="component" value="Unassembled WGS sequence"/>
</dbReference>
<evidence type="ECO:0000313" key="3">
    <source>
        <dbReference type="Proteomes" id="UP000228614"/>
    </source>
</evidence>
<accession>A0A2H0V786</accession>
<comment type="caution">
    <text evidence="2">The sequence shown here is derived from an EMBL/GenBank/DDBJ whole genome shotgun (WGS) entry which is preliminary data.</text>
</comment>
<dbReference type="Gene3D" id="1.10.8.10">
    <property type="entry name" value="DNA helicase RuvA subunit, C-terminal domain"/>
    <property type="match status" value="1"/>
</dbReference>
<dbReference type="InterPro" id="IPR040758">
    <property type="entry name" value="PrmC_N"/>
</dbReference>
<dbReference type="EMBL" id="PFAN01000079">
    <property type="protein sequence ID" value="PIR94921.1"/>
    <property type="molecule type" value="Genomic_DNA"/>
</dbReference>
<feature type="domain" description="Release factor glutamine methyltransferase N-terminal" evidence="1">
    <location>
        <begin position="7"/>
        <end position="76"/>
    </location>
</feature>
<evidence type="ECO:0000259" key="1">
    <source>
        <dbReference type="Pfam" id="PF17827"/>
    </source>
</evidence>
<dbReference type="InterPro" id="IPR029063">
    <property type="entry name" value="SAM-dependent_MTases_sf"/>
</dbReference>
<proteinExistence type="predicted"/>